<comment type="similarity">
    <text evidence="1 6">Belongs to the cytochrome P450 family.</text>
</comment>
<comment type="cofactor">
    <cofactor evidence="5">
        <name>heme</name>
        <dbReference type="ChEBI" id="CHEBI:30413"/>
    </cofactor>
</comment>
<dbReference type="InterPro" id="IPR002403">
    <property type="entry name" value="Cyt_P450_E_grp-IV"/>
</dbReference>
<protein>
    <submittedName>
        <fullName evidence="7">Sterol 14-demethylase</fullName>
    </submittedName>
</protein>
<dbReference type="SUPFAM" id="SSF48264">
    <property type="entry name" value="Cytochrome P450"/>
    <property type="match status" value="1"/>
</dbReference>
<dbReference type="InterPro" id="IPR050529">
    <property type="entry name" value="CYP450_sterol_14alpha_dmase"/>
</dbReference>
<evidence type="ECO:0000256" key="2">
    <source>
        <dbReference type="ARBA" id="ARBA00022617"/>
    </source>
</evidence>
<dbReference type="InterPro" id="IPR017972">
    <property type="entry name" value="Cyt_P450_CS"/>
</dbReference>
<sequence length="475" mass="54151">MFTVPEHVRQTATTLLSTLRPLPLDTPNLPPMLPGGLPFVGHASELRSNPVAMVQRGRDMFGDIFCVRLPGTLGVVMTGHAAQEKYFRFRDDEVSQREAYQLMTPVFGKGIAYDAEPQIMKEQLGFFHGALRESRLRTYTDGFIAESEHFFGQWGETGEVNMLEVGNEVTLYTSTRCLLGDKMRFKLSKEFSELYADLEGGINVISFFAPYLPLPAMRRRDKARVKMVELIEKIVAERRADPEGHEDILQTLVESSYADGRKLTVDEITGLILTIMFAGHHTSGVTFSWIAVLLAQHPHIFRRLVAEQREILGDRERITYDDLQKMKLLEGTIKEALRLYPPIILVMRRVLKAFEFQGKHVPEGSMIIASPAVGHRVPEVFPEPHRFDPDRFLPGREEDKRWPYGHIAFGAGRHRCMGIVFAQLQLRALWSHLLRNFEFDMLDPSYPVDYTNLIAGPRPPCRIRYRRVGKRSAGA</sequence>
<evidence type="ECO:0000256" key="6">
    <source>
        <dbReference type="RuleBase" id="RU000461"/>
    </source>
</evidence>
<dbReference type="GO" id="GO:0004497">
    <property type="term" value="F:monooxygenase activity"/>
    <property type="evidence" value="ECO:0007669"/>
    <property type="project" value="UniProtKB-KW"/>
</dbReference>
<keyword evidence="3 5" id="KW-0479">Metal-binding</keyword>
<dbReference type="GO" id="GO:0008168">
    <property type="term" value="F:methyltransferase activity"/>
    <property type="evidence" value="ECO:0007669"/>
    <property type="project" value="UniProtKB-KW"/>
</dbReference>
<dbReference type="STRING" id="54.SAMN02745121_02418"/>
<evidence type="ECO:0000256" key="4">
    <source>
        <dbReference type="ARBA" id="ARBA00023004"/>
    </source>
</evidence>
<evidence type="ECO:0000256" key="5">
    <source>
        <dbReference type="PIRSR" id="PIRSR602403-1"/>
    </source>
</evidence>
<dbReference type="Proteomes" id="UP000199400">
    <property type="component" value="Unassembled WGS sequence"/>
</dbReference>
<keyword evidence="6" id="KW-0503">Monooxygenase</keyword>
<keyword evidence="4 5" id="KW-0408">Iron</keyword>
<reference evidence="8" key="1">
    <citation type="submission" date="2016-10" db="EMBL/GenBank/DDBJ databases">
        <authorList>
            <person name="Varghese N."/>
            <person name="Submissions S."/>
        </authorList>
    </citation>
    <scope>NUCLEOTIDE SEQUENCE [LARGE SCALE GENOMIC DNA]</scope>
    <source>
        <strain evidence="8">ATCC 25963</strain>
    </source>
</reference>
<keyword evidence="7" id="KW-0489">Methyltransferase</keyword>
<proteinExistence type="inferred from homology"/>
<dbReference type="InterPro" id="IPR036396">
    <property type="entry name" value="Cyt_P450_sf"/>
</dbReference>
<dbReference type="OrthoDB" id="9764248at2"/>
<feature type="binding site" description="axial binding residue" evidence="5">
    <location>
        <position position="416"/>
    </location>
    <ligand>
        <name>heme</name>
        <dbReference type="ChEBI" id="CHEBI:30413"/>
    </ligand>
    <ligandPart>
        <name>Fe</name>
        <dbReference type="ChEBI" id="CHEBI:18248"/>
    </ligandPart>
</feature>
<organism evidence="7 8">
    <name type="scientific">Nannocystis exedens</name>
    <dbReference type="NCBI Taxonomy" id="54"/>
    <lineage>
        <taxon>Bacteria</taxon>
        <taxon>Pseudomonadati</taxon>
        <taxon>Myxococcota</taxon>
        <taxon>Polyangia</taxon>
        <taxon>Nannocystales</taxon>
        <taxon>Nannocystaceae</taxon>
        <taxon>Nannocystis</taxon>
    </lineage>
</organism>
<dbReference type="PROSITE" id="PS00086">
    <property type="entry name" value="CYTOCHROME_P450"/>
    <property type="match status" value="1"/>
</dbReference>
<dbReference type="PRINTS" id="PR00385">
    <property type="entry name" value="P450"/>
</dbReference>
<dbReference type="PANTHER" id="PTHR24304:SF2">
    <property type="entry name" value="24-HYDROXYCHOLESTEROL 7-ALPHA-HYDROXYLASE"/>
    <property type="match status" value="1"/>
</dbReference>
<dbReference type="Pfam" id="PF00067">
    <property type="entry name" value="p450"/>
    <property type="match status" value="1"/>
</dbReference>
<keyword evidence="6" id="KW-0560">Oxidoreductase</keyword>
<dbReference type="RefSeq" id="WP_096326166.1">
    <property type="nucleotide sequence ID" value="NZ_FOMX01000006.1"/>
</dbReference>
<dbReference type="GO" id="GO:0005506">
    <property type="term" value="F:iron ion binding"/>
    <property type="evidence" value="ECO:0007669"/>
    <property type="project" value="InterPro"/>
</dbReference>
<gene>
    <name evidence="7" type="ORF">SAMN02745121_02418</name>
</gene>
<keyword evidence="8" id="KW-1185">Reference proteome</keyword>
<dbReference type="InterPro" id="IPR001128">
    <property type="entry name" value="Cyt_P450"/>
</dbReference>
<dbReference type="PANTHER" id="PTHR24304">
    <property type="entry name" value="CYTOCHROME P450 FAMILY 7"/>
    <property type="match status" value="1"/>
</dbReference>
<dbReference type="AlphaFoldDB" id="A0A1I1WJA6"/>
<evidence type="ECO:0000256" key="3">
    <source>
        <dbReference type="ARBA" id="ARBA00022723"/>
    </source>
</evidence>
<dbReference type="PRINTS" id="PR00465">
    <property type="entry name" value="EP450IV"/>
</dbReference>
<dbReference type="CDD" id="cd11042">
    <property type="entry name" value="CYP51-like"/>
    <property type="match status" value="1"/>
</dbReference>
<evidence type="ECO:0000256" key="1">
    <source>
        <dbReference type="ARBA" id="ARBA00010617"/>
    </source>
</evidence>
<accession>A0A1I1WJA6</accession>
<keyword evidence="7" id="KW-0808">Transferase</keyword>
<keyword evidence="2 5" id="KW-0349">Heme</keyword>
<dbReference type="EMBL" id="FOMX01000006">
    <property type="protein sequence ID" value="SFD95226.1"/>
    <property type="molecule type" value="Genomic_DNA"/>
</dbReference>
<dbReference type="Gene3D" id="1.10.630.10">
    <property type="entry name" value="Cytochrome P450"/>
    <property type="match status" value="1"/>
</dbReference>
<name>A0A1I1WJA6_9BACT</name>
<evidence type="ECO:0000313" key="8">
    <source>
        <dbReference type="Proteomes" id="UP000199400"/>
    </source>
</evidence>
<evidence type="ECO:0000313" key="7">
    <source>
        <dbReference type="EMBL" id="SFD95226.1"/>
    </source>
</evidence>
<dbReference type="GO" id="GO:0016705">
    <property type="term" value="F:oxidoreductase activity, acting on paired donors, with incorporation or reduction of molecular oxygen"/>
    <property type="evidence" value="ECO:0007669"/>
    <property type="project" value="InterPro"/>
</dbReference>
<dbReference type="GO" id="GO:0032259">
    <property type="term" value="P:methylation"/>
    <property type="evidence" value="ECO:0007669"/>
    <property type="project" value="UniProtKB-KW"/>
</dbReference>
<dbReference type="GO" id="GO:0020037">
    <property type="term" value="F:heme binding"/>
    <property type="evidence" value="ECO:0007669"/>
    <property type="project" value="InterPro"/>
</dbReference>